<dbReference type="RefSeq" id="XP_021297001.1">
    <property type="nucleotide sequence ID" value="XM_021441326.1"/>
</dbReference>
<evidence type="ECO:0000256" key="3">
    <source>
        <dbReference type="SAM" id="Coils"/>
    </source>
</evidence>
<dbReference type="GO" id="GO:0003779">
    <property type="term" value="F:actin binding"/>
    <property type="evidence" value="ECO:0007669"/>
    <property type="project" value="InterPro"/>
</dbReference>
<dbReference type="RefSeq" id="XP_021297000.1">
    <property type="nucleotide sequence ID" value="XM_021441325.1"/>
</dbReference>
<dbReference type="InterPro" id="IPR011684">
    <property type="entry name" value="NAB"/>
</dbReference>
<dbReference type="OrthoDB" id="989056at2759"/>
<accession>A0A6J1BBX8</accession>
<evidence type="ECO:0000313" key="7">
    <source>
        <dbReference type="RefSeq" id="XP_021297000.1"/>
    </source>
</evidence>
<evidence type="ECO:0000256" key="1">
    <source>
        <dbReference type="ARBA" id="ARBA00023054"/>
    </source>
</evidence>
<feature type="region of interest" description="Disordered" evidence="4">
    <location>
        <begin position="139"/>
        <end position="164"/>
    </location>
</feature>
<feature type="domain" description="NAB" evidence="5">
    <location>
        <begin position="14"/>
        <end position="94"/>
    </location>
</feature>
<keyword evidence="6" id="KW-1185">Reference proteome</keyword>
<dbReference type="AlphaFoldDB" id="A0A6J1BBX8"/>
<reference evidence="7 8" key="1">
    <citation type="submission" date="2025-04" db="UniProtKB">
        <authorList>
            <consortium name="RefSeq"/>
        </authorList>
    </citation>
    <scope>IDENTIFICATION</scope>
    <source>
        <tissue evidence="7 8">Leaf</tissue>
    </source>
</reference>
<feature type="coiled-coil region" evidence="3">
    <location>
        <begin position="528"/>
        <end position="562"/>
    </location>
</feature>
<keyword evidence="1 3" id="KW-0175">Coiled coil</keyword>
<sequence length="598" mass="68717">MEVNVKKAESKNTKSCWWDAHLNPENSEWLAENSKEMEHSVRQILKLVEDNIEDLAKNDEMHHQNKSEVIVHVQELYRIYLLLAERHDHLTRELRKSLPSDCQIQGAGSGFDQHSPLLTPDKKLGMHKSIQQAAFFSSGGGSSDLSLKEGTESSSLLSSDSDSESFSSSVNIYMGLPMNTDNGVVHDKVIELGSELPTMKEKVQVADEEFSDGKLKMRENRNYEELTERLTKFEEELRDSNLKLQLAEEEIVRLKAELKKSESVPVLAEHVLVQLESLQRDAELREADLVLQKDKVLELQKKIVDLETHVSDSNSEVVRLMEELAVSKGKIKASEEEIAMFKHELDMERKQVVNLQEQIVRYSNDLSHRGHEVEELKVALCDAQDNFSLQKASFQSEIFGLLEKETLLEARLKEWELHARLLEEKLRQCEAEKMEIKGLHDVQEIGLQGQISRLKAEVAEKSVHVEALNKNLDRLKLQYDMLMAEKDGVIAKVNSLVAELSSRDLQIGQMEEHLQQLSREHLQLISGSKHAKNLEDELKLRIKDLEKEVDRQRIVILDVAEEKREVIRQLSFTLEHYRSGYKEFQAFFKHKRHAVTAS</sequence>
<dbReference type="GO" id="GO:0005774">
    <property type="term" value="C:vacuolar membrane"/>
    <property type="evidence" value="ECO:0007669"/>
    <property type="project" value="TreeGrafter"/>
</dbReference>
<feature type="coiled-coil region" evidence="3">
    <location>
        <begin position="216"/>
        <end position="264"/>
    </location>
</feature>
<dbReference type="Proteomes" id="UP000504621">
    <property type="component" value="Unplaced"/>
</dbReference>
<evidence type="ECO:0000313" key="6">
    <source>
        <dbReference type="Proteomes" id="UP000504621"/>
    </source>
</evidence>
<feature type="coiled-coil region" evidence="3">
    <location>
        <begin position="412"/>
        <end position="485"/>
    </location>
</feature>
<evidence type="ECO:0000256" key="2">
    <source>
        <dbReference type="ARBA" id="ARBA00038006"/>
    </source>
</evidence>
<dbReference type="PANTHER" id="PTHR32258">
    <property type="entry name" value="PROTEIN NETWORKED 4A"/>
    <property type="match status" value="1"/>
</dbReference>
<feature type="coiled-coil region" evidence="3">
    <location>
        <begin position="317"/>
        <end position="365"/>
    </location>
</feature>
<evidence type="ECO:0000259" key="5">
    <source>
        <dbReference type="PROSITE" id="PS51774"/>
    </source>
</evidence>
<organism evidence="6 9">
    <name type="scientific">Herrania umbratica</name>
    <dbReference type="NCBI Taxonomy" id="108875"/>
    <lineage>
        <taxon>Eukaryota</taxon>
        <taxon>Viridiplantae</taxon>
        <taxon>Streptophyta</taxon>
        <taxon>Embryophyta</taxon>
        <taxon>Tracheophyta</taxon>
        <taxon>Spermatophyta</taxon>
        <taxon>Magnoliopsida</taxon>
        <taxon>eudicotyledons</taxon>
        <taxon>Gunneridae</taxon>
        <taxon>Pentapetalae</taxon>
        <taxon>rosids</taxon>
        <taxon>malvids</taxon>
        <taxon>Malvales</taxon>
        <taxon>Malvaceae</taxon>
        <taxon>Byttnerioideae</taxon>
        <taxon>Herrania</taxon>
    </lineage>
</organism>
<protein>
    <submittedName>
        <fullName evidence="7 8">Protein NETWORKED 4A</fullName>
    </submittedName>
</protein>
<comment type="similarity">
    <text evidence="2">Belongs to the NET family.</text>
</comment>
<gene>
    <name evidence="7 8 9" type="primary">LOC110426172</name>
</gene>
<dbReference type="Pfam" id="PF07765">
    <property type="entry name" value="KIP1"/>
    <property type="match status" value="1"/>
</dbReference>
<dbReference type="PROSITE" id="PS51774">
    <property type="entry name" value="NAB"/>
    <property type="match status" value="1"/>
</dbReference>
<evidence type="ECO:0000256" key="4">
    <source>
        <dbReference type="SAM" id="MobiDB-lite"/>
    </source>
</evidence>
<name>A0A6J1BBX8_9ROSI</name>
<evidence type="ECO:0000313" key="8">
    <source>
        <dbReference type="RefSeq" id="XP_021297001.1"/>
    </source>
</evidence>
<evidence type="ECO:0000313" key="9">
    <source>
        <dbReference type="RefSeq" id="XP_021297002.1"/>
    </source>
</evidence>
<proteinExistence type="inferred from homology"/>
<dbReference type="GeneID" id="110426172"/>
<dbReference type="PANTHER" id="PTHR32258:SF14">
    <property type="entry name" value="GB|AAF19561.1"/>
    <property type="match status" value="1"/>
</dbReference>
<dbReference type="RefSeq" id="XP_021297002.1">
    <property type="nucleotide sequence ID" value="XM_021441327.1"/>
</dbReference>
<feature type="compositionally biased region" description="Low complexity" evidence="4">
    <location>
        <begin position="152"/>
        <end position="164"/>
    </location>
</feature>
<dbReference type="InterPro" id="IPR051861">
    <property type="entry name" value="NET_actin-binding_domain"/>
</dbReference>